<dbReference type="SUPFAM" id="SSF46785">
    <property type="entry name" value="Winged helix' DNA-binding domain"/>
    <property type="match status" value="1"/>
</dbReference>
<protein>
    <submittedName>
        <fullName evidence="2">Transcriptional regulator of cysteine biosynthesis</fullName>
    </submittedName>
</protein>
<dbReference type="PROSITE" id="PS01332">
    <property type="entry name" value="HTH_RRF2_1"/>
    <property type="match status" value="1"/>
</dbReference>
<dbReference type="OrthoDB" id="9800519at2"/>
<dbReference type="NCBIfam" id="TIGR00738">
    <property type="entry name" value="rrf2_super"/>
    <property type="match status" value="1"/>
</dbReference>
<dbReference type="STRING" id="1408281.Epro_0699"/>
<reference evidence="2 3" key="1">
    <citation type="submission" date="2014-09" db="EMBL/GenBank/DDBJ databases">
        <title>Complete genome sequence of Endomicrobium proavitum.</title>
        <authorList>
            <person name="Zheng H."/>
        </authorList>
    </citation>
    <scope>NUCLEOTIDE SEQUENCE [LARGE SCALE GENOMIC DNA]</scope>
    <source>
        <strain evidence="2 3">Rsa215</strain>
    </source>
</reference>
<accession>A0A0G3WIF4</accession>
<dbReference type="PANTHER" id="PTHR33221">
    <property type="entry name" value="WINGED HELIX-TURN-HELIX TRANSCRIPTIONAL REGULATOR, RRF2 FAMILY"/>
    <property type="match status" value="1"/>
</dbReference>
<dbReference type="KEGG" id="epo:Epro_0699"/>
<dbReference type="GO" id="GO:0003700">
    <property type="term" value="F:DNA-binding transcription factor activity"/>
    <property type="evidence" value="ECO:0007669"/>
    <property type="project" value="TreeGrafter"/>
</dbReference>
<dbReference type="EMBL" id="CP009498">
    <property type="protein sequence ID" value="AKL98078.1"/>
    <property type="molecule type" value="Genomic_DNA"/>
</dbReference>
<name>A0A0G3WIF4_9BACT</name>
<sequence length="147" mass="16407">MKISAKARYGLSSMLCLAQKYNTGEYITIISLSERLKISKIYLEQVFSLLKRARLVVSTKGSQGGYQLAKNPKEISAFDILLSIEAALFEKTADTVAKSDAPIEKTMQRLFGALDDNIKKTLTSISLEHLVLEAEKQTGEDGYMFYL</sequence>
<dbReference type="InterPro" id="IPR000944">
    <property type="entry name" value="Tscrpt_reg_Rrf2"/>
</dbReference>
<organism evidence="2 3">
    <name type="scientific">Endomicrobium proavitum</name>
    <dbReference type="NCBI Taxonomy" id="1408281"/>
    <lineage>
        <taxon>Bacteria</taxon>
        <taxon>Pseudomonadati</taxon>
        <taxon>Elusimicrobiota</taxon>
        <taxon>Endomicrobiia</taxon>
        <taxon>Endomicrobiales</taxon>
        <taxon>Endomicrobiaceae</taxon>
        <taxon>Endomicrobium</taxon>
    </lineage>
</organism>
<dbReference type="InterPro" id="IPR036390">
    <property type="entry name" value="WH_DNA-bd_sf"/>
</dbReference>
<evidence type="ECO:0000313" key="3">
    <source>
        <dbReference type="Proteomes" id="UP000035337"/>
    </source>
</evidence>
<dbReference type="AlphaFoldDB" id="A0A0G3WIF4"/>
<dbReference type="Pfam" id="PF02082">
    <property type="entry name" value="Rrf2"/>
    <property type="match status" value="1"/>
</dbReference>
<dbReference type="PANTHER" id="PTHR33221:SF5">
    <property type="entry name" value="HTH-TYPE TRANSCRIPTIONAL REGULATOR ISCR"/>
    <property type="match status" value="1"/>
</dbReference>
<proteinExistence type="predicted"/>
<dbReference type="GO" id="GO:0005829">
    <property type="term" value="C:cytosol"/>
    <property type="evidence" value="ECO:0007669"/>
    <property type="project" value="TreeGrafter"/>
</dbReference>
<keyword evidence="3" id="KW-1185">Reference proteome</keyword>
<dbReference type="Gene3D" id="1.10.10.10">
    <property type="entry name" value="Winged helix-like DNA-binding domain superfamily/Winged helix DNA-binding domain"/>
    <property type="match status" value="1"/>
</dbReference>
<dbReference type="InterPro" id="IPR036388">
    <property type="entry name" value="WH-like_DNA-bd_sf"/>
</dbReference>
<dbReference type="PROSITE" id="PS51197">
    <property type="entry name" value="HTH_RRF2_2"/>
    <property type="match status" value="1"/>
</dbReference>
<evidence type="ECO:0000256" key="1">
    <source>
        <dbReference type="ARBA" id="ARBA00023125"/>
    </source>
</evidence>
<dbReference type="InterPro" id="IPR030489">
    <property type="entry name" value="TR_Rrf2-type_CS"/>
</dbReference>
<dbReference type="RefSeq" id="WP_052570625.1">
    <property type="nucleotide sequence ID" value="NZ_CP009498.1"/>
</dbReference>
<dbReference type="Proteomes" id="UP000035337">
    <property type="component" value="Chromosome"/>
</dbReference>
<dbReference type="GO" id="GO:0003677">
    <property type="term" value="F:DNA binding"/>
    <property type="evidence" value="ECO:0007669"/>
    <property type="project" value="UniProtKB-KW"/>
</dbReference>
<gene>
    <name evidence="2" type="primary">cymR</name>
    <name evidence="2" type="ORF">Epro_0699</name>
</gene>
<evidence type="ECO:0000313" key="2">
    <source>
        <dbReference type="EMBL" id="AKL98078.1"/>
    </source>
</evidence>
<keyword evidence="1" id="KW-0238">DNA-binding</keyword>